<keyword evidence="1" id="KW-0614">Plasmid</keyword>
<accession>E9RJ44</accession>
<dbReference type="EMBL" id="AB615352">
    <property type="protein sequence ID" value="BAJ76960.1"/>
    <property type="molecule type" value="Genomic_DNA"/>
</dbReference>
<dbReference type="EMBL" id="AB615352">
    <property type="protein sequence ID" value="BAJ76959.1"/>
    <property type="molecule type" value="Genomic_DNA"/>
</dbReference>
<dbReference type="AlphaFoldDB" id="E9RJ44"/>
<evidence type="ECO:0000313" key="1">
    <source>
        <dbReference type="EMBL" id="BAJ76959.1"/>
    </source>
</evidence>
<protein>
    <submittedName>
        <fullName evidence="1">Uncharacterized protein</fullName>
    </submittedName>
</protein>
<sequence length="20" mass="2334">MVEGLIVLAFFSLWLILLKK</sequence>
<reference evidence="1" key="2">
    <citation type="submission" date="2011-02" db="EMBL/GenBank/DDBJ databases">
        <title>Host Range of a conjugational plasmid pLS20 originated from Bacillus subtilis (natto).</title>
        <authorList>
            <person name="Itaya M."/>
        </authorList>
    </citation>
    <scope>NUCLEOTIDE SEQUENCE</scope>
    <source>
        <strain evidence="1">IFO 3335</strain>
        <plasmid evidence="1">pLS20</plasmid>
    </source>
</reference>
<proteinExistence type="predicted"/>
<name>E9RJ44_BACNA</name>
<reference evidence="1" key="1">
    <citation type="journal article" date="2006" name="Biosci. Biotechnol. Biochem.">
        <title>Conjugational transfer kinetics of pLS20 between Bacillus subtilis in liquid medium.</title>
        <authorList>
            <person name="Itaya M."/>
            <person name="Sakaya N."/>
            <person name="Matsunaga S."/>
            <person name="Fujita K."/>
            <person name="Kaneko S."/>
        </authorList>
    </citation>
    <scope>NUCLEOTIDE SEQUENCE</scope>
    <source>
        <strain evidence="1">IFO 3335</strain>
        <plasmid evidence="1">pLS20</plasmid>
    </source>
</reference>
<geneLocation type="plasmid" evidence="1">
    <name>pLS20</name>
</geneLocation>
<organism evidence="1">
    <name type="scientific">Bacillus subtilis subsp. natto</name>
    <dbReference type="NCBI Taxonomy" id="86029"/>
    <lineage>
        <taxon>Bacteria</taxon>
        <taxon>Bacillati</taxon>
        <taxon>Bacillota</taxon>
        <taxon>Bacilli</taxon>
        <taxon>Bacillales</taxon>
        <taxon>Bacillaceae</taxon>
        <taxon>Bacillus</taxon>
    </lineage>
</organism>